<evidence type="ECO:0000313" key="11">
    <source>
        <dbReference type="Proteomes" id="UP000761534"/>
    </source>
</evidence>
<protein>
    <recommendedName>
        <fullName evidence="12">RING-type domain-containing protein</fullName>
    </recommendedName>
</protein>
<name>A0A642VD32_9ASCO</name>
<feature type="region of interest" description="Disordered" evidence="7">
    <location>
        <begin position="808"/>
        <end position="838"/>
    </location>
</feature>
<proteinExistence type="predicted"/>
<dbReference type="Pfam" id="PF26021">
    <property type="entry name" value="Ferritin_C144_05"/>
    <property type="match status" value="1"/>
</dbReference>
<feature type="domain" description="Helicase ATP-binding" evidence="9">
    <location>
        <begin position="327"/>
        <end position="531"/>
    </location>
</feature>
<dbReference type="GO" id="GO:0006974">
    <property type="term" value="P:DNA damage response"/>
    <property type="evidence" value="ECO:0007669"/>
    <property type="project" value="TreeGrafter"/>
</dbReference>
<evidence type="ECO:0000259" key="9">
    <source>
        <dbReference type="PROSITE" id="PS51192"/>
    </source>
</evidence>
<evidence type="ECO:0000256" key="4">
    <source>
        <dbReference type="ARBA" id="ARBA00022833"/>
    </source>
</evidence>
<dbReference type="PANTHER" id="PTHR45865">
    <property type="entry name" value="E3 UBIQUITIN-PROTEIN LIGASE SHPRH FAMILY MEMBER"/>
    <property type="match status" value="1"/>
</dbReference>
<dbReference type="GO" id="GO:0005524">
    <property type="term" value="F:ATP binding"/>
    <property type="evidence" value="ECO:0007669"/>
    <property type="project" value="InterPro"/>
</dbReference>
<dbReference type="SUPFAM" id="SSF57850">
    <property type="entry name" value="RING/U-box"/>
    <property type="match status" value="1"/>
</dbReference>
<dbReference type="GO" id="GO:0008270">
    <property type="term" value="F:zinc ion binding"/>
    <property type="evidence" value="ECO:0007669"/>
    <property type="project" value="UniProtKB-KW"/>
</dbReference>
<dbReference type="Gene3D" id="3.30.40.10">
    <property type="entry name" value="Zinc/RING finger domain, C3HC4 (zinc finger)"/>
    <property type="match status" value="1"/>
</dbReference>
<sequence length="1345" mass="154790">MDSVQIDRNGRPIVSVVDCSTFSDLINGRCAPPSNSKTNTRIGGVSEGETVELFKGSFKFGIEYPQTNDGSFPPIDVNEFKGLSEYPLLPFFEDNSNTVVFKAKKVVYNQTSNTSKSKKRRAVVNWAVLFQFDLSKHPTLRSELLILARLSKSQRHRRVFLINDPTMCLEQIPSNNANYLFKGTVMYQLAIPSSVAFGFVGVAPSIFQLLLPDIARRENPITPQEFYQTISNEDHGVKPPEVMKVKGLICTLLRYQRETVRWCLRKEGKEFDEEKQQVVDYDVCDSETFPPLGWFQLESGKWANPYLGRICDEQELRKLINERRQFKSSNNIGAQGLLAEEMGLGKTIEVLSLVLLNKRPMVKSPPVEVFDYFCNRNVLAAKTTLIISPRSISKQWKDEIKQHSPELSILVYNGKTESKEVTPEEMAEYDIVITSYNAISSEIYFALYDPARPTRGHVIEQRSMTNYLSPLMRIQFWRVVLDEVQMVRSSVSNAAQVAKLIPRVHAWGVTGTPVTKELQDLQGILNFLRLEPWATGENAWYQLVRSPGDFMTLFSDIAIRHTTAMVEDDIALPPQSRNLCPLPFTTIEADNYNQLYKSFLIDCNLNENGERLNEDQPVDMSSVASWLVRLRQTCCHAKFGGGISKRNVNPSGSKEVKTIDEIHSAMVDQAFTELLTEQRKKDMSMLNRGRVLLENLKEKAKALSVFEQATKSVENTIRILQKNLEVAQEEQKKAEEERAKREESRMNLDDDDDYRKEELELEEEENEEDFADVVNMVAKRLRNWLEVLHRCYFFVATTHYQMYKKEDEDVKKEEDGAEDNKDKIKKEDMSEEDIQHQKLESEYYGKAQSIRRQILQESMQKVNESTEKLKAYSFVPLKQWEGEETKLEQVGFEKQQISLLIEQTTVVGEWRDKLIDYLSKDVVDESADPDGQEYEDSLNSQEYAFDYLEVFQKVLSDRSLIITGRSDPLLKGNVDKAESKRGGEKDRQKNSPKRKDKEKNSDEVDMLKLLNKRLTTMKPKDYGYGVSWMALSNRMAQLKRAKKDATATKKEPMKREDAIKAVEAHDNFVPVYDDLKNELLQLTKEVRVLRGCYNRRVGYYKQLQQMSDNVGEVDVSIDRSIPYLNEQLIKEGELDIVINQKLGRKRYLESLSENTSHTNSNVTERICIICQSEYKLGSWTVCGHEFCRKCLNKWLRTHGTCPICKHRINPGEVYSLTHLTEAEKKQNEPSMSEFQVKLQDDIKHQGSIYKPVEKSLINTIRSSVYSSLENFGTKIDHMMRHLKWLRLTEPGAQVVVFSQWAEMLKLFGAALTHNKFKYATVEHGMDLFKTDSSYACFLLHAKSQS</sequence>
<evidence type="ECO:0000256" key="7">
    <source>
        <dbReference type="SAM" id="MobiDB-lite"/>
    </source>
</evidence>
<dbReference type="OrthoDB" id="5330228at2759"/>
<dbReference type="EMBL" id="SWFS01000050">
    <property type="protein sequence ID" value="KAA8917288.1"/>
    <property type="molecule type" value="Genomic_DNA"/>
</dbReference>
<reference evidence="10" key="1">
    <citation type="journal article" date="2019" name="G3 (Bethesda)">
        <title>Genome Assemblies of Two Rare Opportunistic Yeast Pathogens: Diutina rugosa (syn. Candida rugosa) and Trichomonascus ciferrii (syn. Candida ciferrii).</title>
        <authorList>
            <person name="Mixao V."/>
            <person name="Saus E."/>
            <person name="Hansen A.P."/>
            <person name="Lass-Florl C."/>
            <person name="Gabaldon T."/>
        </authorList>
    </citation>
    <scope>NUCLEOTIDE SEQUENCE</scope>
    <source>
        <strain evidence="10">CBS 4856</strain>
    </source>
</reference>
<dbReference type="InterPro" id="IPR059033">
    <property type="entry name" value="C144_05_dom"/>
</dbReference>
<dbReference type="GO" id="GO:0005634">
    <property type="term" value="C:nucleus"/>
    <property type="evidence" value="ECO:0007669"/>
    <property type="project" value="TreeGrafter"/>
</dbReference>
<evidence type="ECO:0000313" key="10">
    <source>
        <dbReference type="EMBL" id="KAA8917288.1"/>
    </source>
</evidence>
<accession>A0A642VD32</accession>
<keyword evidence="5" id="KW-0067">ATP-binding</keyword>
<evidence type="ECO:0000256" key="2">
    <source>
        <dbReference type="ARBA" id="ARBA00022741"/>
    </source>
</evidence>
<dbReference type="Proteomes" id="UP000761534">
    <property type="component" value="Unassembled WGS sequence"/>
</dbReference>
<organism evidence="10 11">
    <name type="scientific">Trichomonascus ciferrii</name>
    <dbReference type="NCBI Taxonomy" id="44093"/>
    <lineage>
        <taxon>Eukaryota</taxon>
        <taxon>Fungi</taxon>
        <taxon>Dikarya</taxon>
        <taxon>Ascomycota</taxon>
        <taxon>Saccharomycotina</taxon>
        <taxon>Dipodascomycetes</taxon>
        <taxon>Dipodascales</taxon>
        <taxon>Trichomonascaceae</taxon>
        <taxon>Trichomonascus</taxon>
        <taxon>Trichomonascus ciferrii complex</taxon>
    </lineage>
</organism>
<dbReference type="Gene3D" id="3.40.50.10810">
    <property type="entry name" value="Tandem AAA-ATPase domain"/>
    <property type="match status" value="1"/>
</dbReference>
<dbReference type="PANTHER" id="PTHR45865:SF1">
    <property type="entry name" value="E3 UBIQUITIN-PROTEIN LIGASE SHPRH"/>
    <property type="match status" value="1"/>
</dbReference>
<dbReference type="SMART" id="SM00184">
    <property type="entry name" value="RING"/>
    <property type="match status" value="1"/>
</dbReference>
<dbReference type="InterPro" id="IPR000330">
    <property type="entry name" value="SNF2_N"/>
</dbReference>
<dbReference type="Pfam" id="PF13639">
    <property type="entry name" value="zf-RING_2"/>
    <property type="match status" value="1"/>
</dbReference>
<dbReference type="InterPro" id="IPR038718">
    <property type="entry name" value="SNF2-like_sf"/>
</dbReference>
<evidence type="ECO:0000259" key="8">
    <source>
        <dbReference type="PROSITE" id="PS50089"/>
    </source>
</evidence>
<keyword evidence="4" id="KW-0862">Zinc</keyword>
<dbReference type="InterPro" id="IPR013083">
    <property type="entry name" value="Znf_RING/FYVE/PHD"/>
</dbReference>
<dbReference type="Pfam" id="PF00176">
    <property type="entry name" value="SNF2-rel_dom"/>
    <property type="match status" value="1"/>
</dbReference>
<dbReference type="InterPro" id="IPR017907">
    <property type="entry name" value="Znf_RING_CS"/>
</dbReference>
<dbReference type="PROSITE" id="PS50089">
    <property type="entry name" value="ZF_RING_2"/>
    <property type="match status" value="1"/>
</dbReference>
<feature type="domain" description="RING-type" evidence="8">
    <location>
        <begin position="1167"/>
        <end position="1205"/>
    </location>
</feature>
<dbReference type="GO" id="GO:0000209">
    <property type="term" value="P:protein polyubiquitination"/>
    <property type="evidence" value="ECO:0007669"/>
    <property type="project" value="TreeGrafter"/>
</dbReference>
<dbReference type="InterPro" id="IPR001841">
    <property type="entry name" value="Znf_RING"/>
</dbReference>
<dbReference type="SUPFAM" id="SSF52540">
    <property type="entry name" value="P-loop containing nucleoside triphosphate hydrolases"/>
    <property type="match status" value="1"/>
</dbReference>
<keyword evidence="1" id="KW-0479">Metal-binding</keyword>
<keyword evidence="2" id="KW-0547">Nucleotide-binding</keyword>
<dbReference type="InterPro" id="IPR027417">
    <property type="entry name" value="P-loop_NTPase"/>
</dbReference>
<dbReference type="CDD" id="cd18070">
    <property type="entry name" value="DEXQc_SHPRH"/>
    <property type="match status" value="1"/>
</dbReference>
<dbReference type="VEuPathDB" id="FungiDB:TRICI_000574"/>
<keyword evidence="3 6" id="KW-0863">Zinc-finger</keyword>
<dbReference type="Gene3D" id="3.40.50.300">
    <property type="entry name" value="P-loop containing nucleotide triphosphate hydrolases"/>
    <property type="match status" value="1"/>
</dbReference>
<comment type="caution">
    <text evidence="10">The sequence shown here is derived from an EMBL/GenBank/DDBJ whole genome shotgun (WGS) entry which is preliminary data.</text>
</comment>
<feature type="compositionally biased region" description="Basic and acidic residues" evidence="7">
    <location>
        <begin position="730"/>
        <end position="758"/>
    </location>
</feature>
<dbReference type="PROSITE" id="PS00518">
    <property type="entry name" value="ZF_RING_1"/>
    <property type="match status" value="1"/>
</dbReference>
<evidence type="ECO:0000256" key="1">
    <source>
        <dbReference type="ARBA" id="ARBA00022723"/>
    </source>
</evidence>
<keyword evidence="11" id="KW-1185">Reference proteome</keyword>
<feature type="region of interest" description="Disordered" evidence="7">
    <location>
        <begin position="971"/>
        <end position="1002"/>
    </location>
</feature>
<dbReference type="InterPro" id="IPR014001">
    <property type="entry name" value="Helicase_ATP-bd"/>
</dbReference>
<dbReference type="SMART" id="SM00487">
    <property type="entry name" value="DEXDc"/>
    <property type="match status" value="1"/>
</dbReference>
<feature type="region of interest" description="Disordered" evidence="7">
    <location>
        <begin position="730"/>
        <end position="765"/>
    </location>
</feature>
<dbReference type="GO" id="GO:0061630">
    <property type="term" value="F:ubiquitin protein ligase activity"/>
    <property type="evidence" value="ECO:0007669"/>
    <property type="project" value="TreeGrafter"/>
</dbReference>
<feature type="compositionally biased region" description="Basic and acidic residues" evidence="7">
    <location>
        <begin position="973"/>
        <end position="1002"/>
    </location>
</feature>
<gene>
    <name evidence="10" type="ORF">TRICI_000574</name>
</gene>
<evidence type="ECO:0008006" key="12">
    <source>
        <dbReference type="Google" id="ProtNLM"/>
    </source>
</evidence>
<evidence type="ECO:0000256" key="6">
    <source>
        <dbReference type="PROSITE-ProRule" id="PRU00175"/>
    </source>
</evidence>
<dbReference type="PROSITE" id="PS51192">
    <property type="entry name" value="HELICASE_ATP_BIND_1"/>
    <property type="match status" value="1"/>
</dbReference>
<dbReference type="InterPro" id="IPR052583">
    <property type="entry name" value="ATP-helicase/E3_Ub-Ligase"/>
</dbReference>
<evidence type="ECO:0000256" key="3">
    <source>
        <dbReference type="ARBA" id="ARBA00022771"/>
    </source>
</evidence>
<evidence type="ECO:0000256" key="5">
    <source>
        <dbReference type="ARBA" id="ARBA00022840"/>
    </source>
</evidence>